<dbReference type="STRING" id="10195.A0A3M7PZ95"/>
<dbReference type="InterPro" id="IPR025155">
    <property type="entry name" value="WxxW_domain"/>
</dbReference>
<evidence type="ECO:0000259" key="5">
    <source>
        <dbReference type="Pfam" id="PF13330"/>
    </source>
</evidence>
<evidence type="ECO:0000313" key="6">
    <source>
        <dbReference type="EMBL" id="RNA04051.1"/>
    </source>
</evidence>
<feature type="domain" description="WxxW" evidence="5">
    <location>
        <begin position="433"/>
        <end position="510"/>
    </location>
</feature>
<evidence type="ECO:0000256" key="3">
    <source>
        <dbReference type="ARBA" id="ARBA00022729"/>
    </source>
</evidence>
<dbReference type="GO" id="GO:0005576">
    <property type="term" value="C:extracellular region"/>
    <property type="evidence" value="ECO:0007669"/>
    <property type="project" value="UniProtKB-SubCell"/>
</dbReference>
<feature type="non-terminal residue" evidence="6">
    <location>
        <position position="1"/>
    </location>
</feature>
<sequence>DRHGVESFVSVSNLTLIRDFWNLNSVYNKQSGHSKRCAECMLMSERSFYCPCDDFNLFDQNNYNLPPNRLNYCKVPMPACVEKYFNILTPNQNNSSSTSDFLTSSQLPFRTSTIPNPIKSEEAYDICWKSFMNHSGLNKSLFSGCLDRNATFQFCINDVTLSSDPSIVKIHIESSIDMTIQNILTNQSNCDLEDLQMLCPNDCSGNGVCKFEQRCLLPGLIHQNCSYPVKCECKQPFGGNDCNQELTNIAELKISPQFCDLRTENCSLINGFGYPFSTRDPIFVKLEYIEYDIYNCEHMLTETSVADTITDNNILIELFSINSLNLYKNIHSIEADFVSRESLAYIRIYISYSNESFVQWANVTLYDSKCRTEDKENGQLVIWNDRCDIEGVCYIRNQTNQTNPNLICNPDESIHSWTLIPTPDPLCNGKNAWTQWYNFDSPDTDGGDFELYVDYKYGCKYPSVVQARTVEGIDANQTGQVNWLVPLNGFSCFNRENENGCADYEIRQCCDLSELNTFSTKTSSRRTENE</sequence>
<dbReference type="Pfam" id="PF13330">
    <property type="entry name" value="Mucin2_WxxW"/>
    <property type="match status" value="1"/>
</dbReference>
<comment type="caution">
    <text evidence="6">The sequence shown here is derived from an EMBL/GenBank/DDBJ whole genome shotgun (WGS) entry which is preliminary data.</text>
</comment>
<keyword evidence="2" id="KW-0964">Secreted</keyword>
<evidence type="ECO:0000256" key="4">
    <source>
        <dbReference type="ARBA" id="ARBA00023180"/>
    </source>
</evidence>
<reference evidence="6 7" key="1">
    <citation type="journal article" date="2018" name="Sci. Rep.">
        <title>Genomic signatures of local adaptation to the degree of environmental predictability in rotifers.</title>
        <authorList>
            <person name="Franch-Gras L."/>
            <person name="Hahn C."/>
            <person name="Garcia-Roger E.M."/>
            <person name="Carmona M.J."/>
            <person name="Serra M."/>
            <person name="Gomez A."/>
        </authorList>
    </citation>
    <scope>NUCLEOTIDE SEQUENCE [LARGE SCALE GENOMIC DNA]</scope>
    <source>
        <strain evidence="6">HYR1</strain>
    </source>
</reference>
<proteinExistence type="predicted"/>
<gene>
    <name evidence="6" type="ORF">BpHYR1_046848</name>
</gene>
<keyword evidence="4" id="KW-0325">Glycoprotein</keyword>
<evidence type="ECO:0000256" key="2">
    <source>
        <dbReference type="ARBA" id="ARBA00022525"/>
    </source>
</evidence>
<protein>
    <submittedName>
        <fullName evidence="6">von Willebrand factor D and EGF domain-containing</fullName>
    </submittedName>
</protein>
<dbReference type="OrthoDB" id="10018712at2759"/>
<dbReference type="Proteomes" id="UP000276133">
    <property type="component" value="Unassembled WGS sequence"/>
</dbReference>
<evidence type="ECO:0000313" key="7">
    <source>
        <dbReference type="Proteomes" id="UP000276133"/>
    </source>
</evidence>
<comment type="subcellular location">
    <subcellularLocation>
        <location evidence="1">Secreted</location>
    </subcellularLocation>
</comment>
<dbReference type="EMBL" id="REGN01008252">
    <property type="protein sequence ID" value="RNA04051.1"/>
    <property type="molecule type" value="Genomic_DNA"/>
</dbReference>
<evidence type="ECO:0000256" key="1">
    <source>
        <dbReference type="ARBA" id="ARBA00004613"/>
    </source>
</evidence>
<keyword evidence="3" id="KW-0732">Signal</keyword>
<dbReference type="AlphaFoldDB" id="A0A3M7PZ95"/>
<accession>A0A3M7PZ95</accession>
<organism evidence="6 7">
    <name type="scientific">Brachionus plicatilis</name>
    <name type="common">Marine rotifer</name>
    <name type="synonym">Brachionus muelleri</name>
    <dbReference type="NCBI Taxonomy" id="10195"/>
    <lineage>
        <taxon>Eukaryota</taxon>
        <taxon>Metazoa</taxon>
        <taxon>Spiralia</taxon>
        <taxon>Gnathifera</taxon>
        <taxon>Rotifera</taxon>
        <taxon>Eurotatoria</taxon>
        <taxon>Monogononta</taxon>
        <taxon>Pseudotrocha</taxon>
        <taxon>Ploima</taxon>
        <taxon>Brachionidae</taxon>
        <taxon>Brachionus</taxon>
    </lineage>
</organism>
<keyword evidence="7" id="KW-1185">Reference proteome</keyword>
<name>A0A3M7PZ95_BRAPC</name>